<dbReference type="GO" id="GO:0046933">
    <property type="term" value="F:proton-transporting ATP synthase activity, rotational mechanism"/>
    <property type="evidence" value="ECO:0007669"/>
    <property type="project" value="UniProtKB-UniRule"/>
</dbReference>
<evidence type="ECO:0000256" key="8">
    <source>
        <dbReference type="HAMAP-Rule" id="MF_00311"/>
    </source>
</evidence>
<comment type="subcellular location">
    <subcellularLocation>
        <location evidence="8">Cell membrane</location>
        <topology evidence="8">Peripheral membrane protein</topology>
    </subcellularLocation>
</comment>
<name>A0A8D5U9S4_9CREN</name>
<comment type="subunit">
    <text evidence="8">Has multiple subunits with at least A(3), B(3), C, D, E, F, H, I and proteolipid K(x).</text>
</comment>
<dbReference type="AlphaFoldDB" id="A0A8D5U9S4"/>
<sequence length="190" mass="22171">MKFEELLNSSLEEVKKKNEEELKKALVEATSIVDEKYSSVFLEYSQKITEYIRKNEERLRGERAKLDVDNKRIISKEKDYWISEVYRKVSEQIPSIISNPEYKKGLELIISREARNGCVIYCSRGDMPTVKSIISSKKINAKIEEDNSIKAGLKIFYPDQSLMRDFTLETILNQIFDDLRDDIAQILFGE</sequence>
<evidence type="ECO:0000256" key="6">
    <source>
        <dbReference type="ARBA" id="ARBA00023136"/>
    </source>
</evidence>
<dbReference type="GO" id="GO:0046961">
    <property type="term" value="F:proton-transporting ATPase activity, rotational mechanism"/>
    <property type="evidence" value="ECO:0007669"/>
    <property type="project" value="InterPro"/>
</dbReference>
<dbReference type="InterPro" id="IPR002842">
    <property type="entry name" value="ATPase_V1_Esu"/>
</dbReference>
<protein>
    <recommendedName>
        <fullName evidence="8">A-type ATP synthase subunit E</fullName>
    </recommendedName>
</protein>
<reference evidence="9 10" key="1">
    <citation type="submission" date="2021-04" db="EMBL/GenBank/DDBJ databases">
        <title>Complete genome sequence of Stygiolobus sp. KN-1.</title>
        <authorList>
            <person name="Nakamura K."/>
            <person name="Sakai H."/>
            <person name="Kurosawa N."/>
        </authorList>
    </citation>
    <scope>NUCLEOTIDE SEQUENCE [LARGE SCALE GENOMIC DNA]</scope>
    <source>
        <strain evidence="9 10">KN-1</strain>
    </source>
</reference>
<dbReference type="Gene3D" id="3.30.2320.30">
    <property type="entry name" value="ATP synthase, E subunit, C-terminal"/>
    <property type="match status" value="1"/>
</dbReference>
<keyword evidence="10" id="KW-1185">Reference proteome</keyword>
<evidence type="ECO:0000256" key="2">
    <source>
        <dbReference type="ARBA" id="ARBA00022448"/>
    </source>
</evidence>
<dbReference type="SUPFAM" id="SSF160527">
    <property type="entry name" value="V-type ATPase subunit E-like"/>
    <property type="match status" value="1"/>
</dbReference>
<accession>A0A8D5U9S4</accession>
<keyword evidence="6 8" id="KW-0472">Membrane</keyword>
<keyword evidence="5 8" id="KW-0406">Ion transport</keyword>
<dbReference type="GO" id="GO:0005886">
    <property type="term" value="C:plasma membrane"/>
    <property type="evidence" value="ECO:0007669"/>
    <property type="project" value="UniProtKB-SubCell"/>
</dbReference>
<evidence type="ECO:0000256" key="7">
    <source>
        <dbReference type="ARBA" id="ARBA00023310"/>
    </source>
</evidence>
<gene>
    <name evidence="8" type="primary">atpE</name>
    <name evidence="9" type="ORF">KN1_26280</name>
</gene>
<dbReference type="GO" id="GO:0042777">
    <property type="term" value="P:proton motive force-driven plasma membrane ATP synthesis"/>
    <property type="evidence" value="ECO:0007669"/>
    <property type="project" value="UniProtKB-UniRule"/>
</dbReference>
<dbReference type="RefSeq" id="WP_221288045.1">
    <property type="nucleotide sequence ID" value="NZ_AP024597.1"/>
</dbReference>
<keyword evidence="7 8" id="KW-0066">ATP synthesis</keyword>
<comment type="function">
    <text evidence="8">Component of the A-type ATP synthase that produces ATP from ADP in the presence of a proton gradient across the membrane.</text>
</comment>
<evidence type="ECO:0000313" key="9">
    <source>
        <dbReference type="EMBL" id="BCU71331.1"/>
    </source>
</evidence>
<dbReference type="InterPro" id="IPR038495">
    <property type="entry name" value="ATPase_E_C"/>
</dbReference>
<keyword evidence="4 8" id="KW-0375">Hydrogen ion transport</keyword>
<evidence type="ECO:0000256" key="3">
    <source>
        <dbReference type="ARBA" id="ARBA00022475"/>
    </source>
</evidence>
<dbReference type="KEGG" id="csty:KN1_26280"/>
<dbReference type="Proteomes" id="UP000825123">
    <property type="component" value="Chromosome"/>
</dbReference>
<dbReference type="GO" id="GO:0005524">
    <property type="term" value="F:ATP binding"/>
    <property type="evidence" value="ECO:0007669"/>
    <property type="project" value="UniProtKB-UniRule"/>
</dbReference>
<dbReference type="GeneID" id="66164352"/>
<keyword evidence="3 8" id="KW-1003">Cell membrane</keyword>
<comment type="similarity">
    <text evidence="1 8">Belongs to the V-ATPase E subunit family.</text>
</comment>
<keyword evidence="2 8" id="KW-0813">Transport</keyword>
<dbReference type="GO" id="GO:0033178">
    <property type="term" value="C:proton-transporting two-sector ATPase complex, catalytic domain"/>
    <property type="evidence" value="ECO:0007669"/>
    <property type="project" value="InterPro"/>
</dbReference>
<evidence type="ECO:0000256" key="5">
    <source>
        <dbReference type="ARBA" id="ARBA00023065"/>
    </source>
</evidence>
<evidence type="ECO:0000256" key="4">
    <source>
        <dbReference type="ARBA" id="ARBA00022781"/>
    </source>
</evidence>
<organism evidence="9 10">
    <name type="scientific">Stygiolobus caldivivus</name>
    <dbReference type="NCBI Taxonomy" id="2824673"/>
    <lineage>
        <taxon>Archaea</taxon>
        <taxon>Thermoproteota</taxon>
        <taxon>Thermoprotei</taxon>
        <taxon>Sulfolobales</taxon>
        <taxon>Sulfolobaceae</taxon>
        <taxon>Stygiolobus</taxon>
    </lineage>
</organism>
<dbReference type="HAMAP" id="MF_00311">
    <property type="entry name" value="ATP_synth_E_arch"/>
    <property type="match status" value="1"/>
</dbReference>
<evidence type="ECO:0000256" key="1">
    <source>
        <dbReference type="ARBA" id="ARBA00005901"/>
    </source>
</evidence>
<evidence type="ECO:0000313" key="10">
    <source>
        <dbReference type="Proteomes" id="UP000825123"/>
    </source>
</evidence>
<proteinExistence type="inferred from homology"/>
<dbReference type="EMBL" id="AP024597">
    <property type="protein sequence ID" value="BCU71331.1"/>
    <property type="molecule type" value="Genomic_DNA"/>
</dbReference>